<protein>
    <submittedName>
        <fullName evidence="1">Uncharacterized protein</fullName>
    </submittedName>
</protein>
<organism evidence="1 2">
    <name type="scientific">Amycolatopsis minnesotensis</name>
    <dbReference type="NCBI Taxonomy" id="337894"/>
    <lineage>
        <taxon>Bacteria</taxon>
        <taxon>Bacillati</taxon>
        <taxon>Actinomycetota</taxon>
        <taxon>Actinomycetes</taxon>
        <taxon>Pseudonocardiales</taxon>
        <taxon>Pseudonocardiaceae</taxon>
        <taxon>Amycolatopsis</taxon>
    </lineage>
</organism>
<accession>A0ABN2RQT0</accession>
<dbReference type="Proteomes" id="UP001501116">
    <property type="component" value="Unassembled WGS sequence"/>
</dbReference>
<reference evidence="1 2" key="1">
    <citation type="journal article" date="2019" name="Int. J. Syst. Evol. Microbiol.">
        <title>The Global Catalogue of Microorganisms (GCM) 10K type strain sequencing project: providing services to taxonomists for standard genome sequencing and annotation.</title>
        <authorList>
            <consortium name="The Broad Institute Genomics Platform"/>
            <consortium name="The Broad Institute Genome Sequencing Center for Infectious Disease"/>
            <person name="Wu L."/>
            <person name="Ma J."/>
        </authorList>
    </citation>
    <scope>NUCLEOTIDE SEQUENCE [LARGE SCALE GENOMIC DNA]</scope>
    <source>
        <strain evidence="1 2">JCM 14545</strain>
    </source>
</reference>
<comment type="caution">
    <text evidence="1">The sequence shown here is derived from an EMBL/GenBank/DDBJ whole genome shotgun (WGS) entry which is preliminary data.</text>
</comment>
<gene>
    <name evidence="1" type="ORF">GCM10009754_55020</name>
</gene>
<proteinExistence type="predicted"/>
<dbReference type="EMBL" id="BAAANN010000024">
    <property type="protein sequence ID" value="GAA1973239.1"/>
    <property type="molecule type" value="Genomic_DNA"/>
</dbReference>
<name>A0ABN2RQT0_9PSEU</name>
<dbReference type="RefSeq" id="WP_344424920.1">
    <property type="nucleotide sequence ID" value="NZ_BAAANN010000024.1"/>
</dbReference>
<evidence type="ECO:0000313" key="1">
    <source>
        <dbReference type="EMBL" id="GAA1973239.1"/>
    </source>
</evidence>
<sequence>MTREWGTVPAERTVLVVSRTHTSLDRLLDVLPAIAGDTRIQVRFTVDKGSVFNDGVARRLRRLGTNVIAWHKAKKQRFDLILSASDHSDLHELDGKLVLLPHGAGYQKFSPHATPPQLSGLTDSALRYAGKPLVSTLVLSHPAQFEQVAATAPDLLERARVAGDPCLDRMRADRRRAEHRAALGLLPHHKLVTVTSTWGPESTMGRWPDLPTGLLAELPHDEFRVAAVLHPNVWVHHSPWQVRNWLERAEEAGLALIPPTGPWQLGLLAADCVLGDHGSLSAYTTGLAIPLLLAAFGDNEVAPGTPMETLGRKMGRFDPNRAAAEQIGKAIEDFRPEHHQELANQVFALPGASLRTLRDTCYELLELSQPPFPPRFSPFPTDPLDIAQPKSFDVTTGTGAGGALDLKRFPAVLSEFATDRTARHLASFVDETDPRLIESAAILLRWGTEDGWAARALAAYPGSRMAATLEPSGRVVLRTRDGSTAVADIDDATPGFPAELIASAAYHRLLSGRGPATCRLSAGAATAVLRLRT</sequence>
<evidence type="ECO:0000313" key="2">
    <source>
        <dbReference type="Proteomes" id="UP001501116"/>
    </source>
</evidence>
<keyword evidence="2" id="KW-1185">Reference proteome</keyword>